<gene>
    <name evidence="2" type="ORF">Pfra01_000003400</name>
</gene>
<dbReference type="OrthoDB" id="124241at2759"/>
<evidence type="ECO:0000313" key="2">
    <source>
        <dbReference type="EMBL" id="GMF14408.1"/>
    </source>
</evidence>
<protein>
    <submittedName>
        <fullName evidence="2">Unnamed protein product</fullName>
    </submittedName>
</protein>
<dbReference type="InterPro" id="IPR032675">
    <property type="entry name" value="LRR_dom_sf"/>
</dbReference>
<reference evidence="2" key="1">
    <citation type="submission" date="2023-04" db="EMBL/GenBank/DDBJ databases">
        <title>Phytophthora fragariaefolia NBRC 109709.</title>
        <authorList>
            <person name="Ichikawa N."/>
            <person name="Sato H."/>
            <person name="Tonouchi N."/>
        </authorList>
    </citation>
    <scope>NUCLEOTIDE SEQUENCE</scope>
    <source>
        <strain evidence="2">NBRC 109709</strain>
    </source>
</reference>
<proteinExistence type="predicted"/>
<dbReference type="Gene3D" id="3.80.10.10">
    <property type="entry name" value="Ribonuclease Inhibitor"/>
    <property type="match status" value="1"/>
</dbReference>
<feature type="domain" description="WLGC" evidence="1">
    <location>
        <begin position="163"/>
        <end position="235"/>
    </location>
</feature>
<sequence length="235" mass="25977">MQGKFGERNVIIMPPDAFSRMGSLTFLHLGYLPKLTELPSFVGLNNLKSISLALMFSITTLPDIKPLVKLQRLELVVMYSLQRLPDISSNRYLKKLILVNTRLCCNGFIGECNLSNPVCTGVTCLPVSDHIDAAILAIFTAQPAACPPTEFYFPPPTPIAKYQVDMCGGIMYRQCFDPIYQSPDAEVVGICISNFFQVISCSSFDSFAINGRRQEIIHGLGTPCDPVEEAWLGCK</sequence>
<name>A0A9W6TKE5_9STRA</name>
<dbReference type="Proteomes" id="UP001165121">
    <property type="component" value="Unassembled WGS sequence"/>
</dbReference>
<organism evidence="2 3">
    <name type="scientific">Phytophthora fragariaefolia</name>
    <dbReference type="NCBI Taxonomy" id="1490495"/>
    <lineage>
        <taxon>Eukaryota</taxon>
        <taxon>Sar</taxon>
        <taxon>Stramenopiles</taxon>
        <taxon>Oomycota</taxon>
        <taxon>Peronosporomycetes</taxon>
        <taxon>Peronosporales</taxon>
        <taxon>Peronosporaceae</taxon>
        <taxon>Phytophthora</taxon>
    </lineage>
</organism>
<accession>A0A9W6TKE5</accession>
<dbReference type="SUPFAM" id="SSF52058">
    <property type="entry name" value="L domain-like"/>
    <property type="match status" value="1"/>
</dbReference>
<keyword evidence="3" id="KW-1185">Reference proteome</keyword>
<dbReference type="InterPro" id="IPR058256">
    <property type="entry name" value="WLGC"/>
</dbReference>
<evidence type="ECO:0000313" key="3">
    <source>
        <dbReference type="Proteomes" id="UP001165121"/>
    </source>
</evidence>
<evidence type="ECO:0000259" key="1">
    <source>
        <dbReference type="Pfam" id="PF26605"/>
    </source>
</evidence>
<comment type="caution">
    <text evidence="2">The sequence shown here is derived from an EMBL/GenBank/DDBJ whole genome shotgun (WGS) entry which is preliminary data.</text>
</comment>
<dbReference type="EMBL" id="BSXT01000002">
    <property type="protein sequence ID" value="GMF14408.1"/>
    <property type="molecule type" value="Genomic_DNA"/>
</dbReference>
<dbReference type="Pfam" id="PF26605">
    <property type="entry name" value="WLGC"/>
    <property type="match status" value="1"/>
</dbReference>
<dbReference type="AlphaFoldDB" id="A0A9W6TKE5"/>